<evidence type="ECO:0000259" key="2">
    <source>
        <dbReference type="PROSITE" id="PS50995"/>
    </source>
</evidence>
<feature type="domain" description="HTH marR-type" evidence="2">
    <location>
        <begin position="11"/>
        <end position="147"/>
    </location>
</feature>
<dbReference type="PANTHER" id="PTHR33164:SF99">
    <property type="entry name" value="MARR FAMILY REGULATORY PROTEIN"/>
    <property type="match status" value="1"/>
</dbReference>
<organism evidence="3 4">
    <name type="scientific">Cryptosporangium phraense</name>
    <dbReference type="NCBI Taxonomy" id="2593070"/>
    <lineage>
        <taxon>Bacteria</taxon>
        <taxon>Bacillati</taxon>
        <taxon>Actinomycetota</taxon>
        <taxon>Actinomycetes</taxon>
        <taxon>Cryptosporangiales</taxon>
        <taxon>Cryptosporangiaceae</taxon>
        <taxon>Cryptosporangium</taxon>
    </lineage>
</organism>
<dbReference type="InterPro" id="IPR036388">
    <property type="entry name" value="WH-like_DNA-bd_sf"/>
</dbReference>
<dbReference type="RefSeq" id="WP_142706982.1">
    <property type="nucleotide sequence ID" value="NZ_VIRS01000017.1"/>
</dbReference>
<gene>
    <name evidence="3" type="ORF">FL583_23600</name>
</gene>
<comment type="caution">
    <text evidence="3">The sequence shown here is derived from an EMBL/GenBank/DDBJ whole genome shotgun (WGS) entry which is preliminary data.</text>
</comment>
<dbReference type="InterPro" id="IPR000835">
    <property type="entry name" value="HTH_MarR-typ"/>
</dbReference>
<reference evidence="3 4" key="1">
    <citation type="submission" date="2019-07" db="EMBL/GenBank/DDBJ databases">
        <title>Cryptosporangium phraense sp. nov., isolated from plant litter.</title>
        <authorList>
            <person name="Suriyachadkun C."/>
        </authorList>
    </citation>
    <scope>NUCLEOTIDE SEQUENCE [LARGE SCALE GENOMIC DNA]</scope>
    <source>
        <strain evidence="3 4">A-T 5661</strain>
    </source>
</reference>
<accession>A0A545APL3</accession>
<dbReference type="PROSITE" id="PS50995">
    <property type="entry name" value="HTH_MARR_2"/>
    <property type="match status" value="1"/>
</dbReference>
<dbReference type="GO" id="GO:0006950">
    <property type="term" value="P:response to stress"/>
    <property type="evidence" value="ECO:0007669"/>
    <property type="project" value="TreeGrafter"/>
</dbReference>
<proteinExistence type="predicted"/>
<keyword evidence="4" id="KW-1185">Reference proteome</keyword>
<feature type="region of interest" description="Disordered" evidence="1">
    <location>
        <begin position="146"/>
        <end position="166"/>
    </location>
</feature>
<dbReference type="SMART" id="SM00347">
    <property type="entry name" value="HTH_MARR"/>
    <property type="match status" value="1"/>
</dbReference>
<dbReference type="EMBL" id="VIRS01000017">
    <property type="protein sequence ID" value="TQS42675.1"/>
    <property type="molecule type" value="Genomic_DNA"/>
</dbReference>
<dbReference type="Pfam" id="PF12802">
    <property type="entry name" value="MarR_2"/>
    <property type="match status" value="1"/>
</dbReference>
<dbReference type="GO" id="GO:0003700">
    <property type="term" value="F:DNA-binding transcription factor activity"/>
    <property type="evidence" value="ECO:0007669"/>
    <property type="project" value="InterPro"/>
</dbReference>
<dbReference type="InParanoid" id="A0A545APL3"/>
<dbReference type="SUPFAM" id="SSF46785">
    <property type="entry name" value="Winged helix' DNA-binding domain"/>
    <property type="match status" value="1"/>
</dbReference>
<evidence type="ECO:0000256" key="1">
    <source>
        <dbReference type="SAM" id="MobiDB-lite"/>
    </source>
</evidence>
<evidence type="ECO:0000313" key="3">
    <source>
        <dbReference type="EMBL" id="TQS42675.1"/>
    </source>
</evidence>
<dbReference type="InterPro" id="IPR039422">
    <property type="entry name" value="MarR/SlyA-like"/>
</dbReference>
<sequence>MTSPERLDPTELGAFFALMEVSSLLQHAVDQQLRTDGGLTNVQFKVLMALRETPGGQLRMTDLADSLVVSRSGLTYQAGLLENAGLVVRAPSPEDERSTTVSLTAEGRERIETVLSGHVAVVRRLLIDPLSRAEVSALGDALTRVRDHMRTDPPRSAAPRARRRSS</sequence>
<dbReference type="OrthoDB" id="3821431at2"/>
<dbReference type="AlphaFoldDB" id="A0A545APL3"/>
<name>A0A545APL3_9ACTN</name>
<dbReference type="PANTHER" id="PTHR33164">
    <property type="entry name" value="TRANSCRIPTIONAL REGULATOR, MARR FAMILY"/>
    <property type="match status" value="1"/>
</dbReference>
<evidence type="ECO:0000313" key="4">
    <source>
        <dbReference type="Proteomes" id="UP000317982"/>
    </source>
</evidence>
<protein>
    <submittedName>
        <fullName evidence="3">MarR family transcriptional regulator</fullName>
    </submittedName>
</protein>
<dbReference type="Gene3D" id="1.10.10.10">
    <property type="entry name" value="Winged helix-like DNA-binding domain superfamily/Winged helix DNA-binding domain"/>
    <property type="match status" value="1"/>
</dbReference>
<dbReference type="InterPro" id="IPR036390">
    <property type="entry name" value="WH_DNA-bd_sf"/>
</dbReference>
<dbReference type="Proteomes" id="UP000317982">
    <property type="component" value="Unassembled WGS sequence"/>
</dbReference>